<evidence type="ECO:0000313" key="4">
    <source>
        <dbReference type="EMBL" id="CAB4844068.1"/>
    </source>
</evidence>
<dbReference type="AlphaFoldDB" id="A0A6J6WF49"/>
<dbReference type="Pfam" id="PF00583">
    <property type="entry name" value="Acetyltransf_1"/>
    <property type="match status" value="1"/>
</dbReference>
<evidence type="ECO:0000313" key="2">
    <source>
        <dbReference type="EMBL" id="CAB4670127.1"/>
    </source>
</evidence>
<evidence type="ECO:0000313" key="5">
    <source>
        <dbReference type="EMBL" id="CAB4922738.1"/>
    </source>
</evidence>
<accession>A0A6J6WF49</accession>
<evidence type="ECO:0000313" key="3">
    <source>
        <dbReference type="EMBL" id="CAB4782136.1"/>
    </source>
</evidence>
<dbReference type="InterPro" id="IPR016181">
    <property type="entry name" value="Acyl_CoA_acyltransferase"/>
</dbReference>
<protein>
    <submittedName>
        <fullName evidence="3">Unannotated protein</fullName>
    </submittedName>
</protein>
<organism evidence="3">
    <name type="scientific">freshwater metagenome</name>
    <dbReference type="NCBI Taxonomy" id="449393"/>
    <lineage>
        <taxon>unclassified sequences</taxon>
        <taxon>metagenomes</taxon>
        <taxon>ecological metagenomes</taxon>
    </lineage>
</organism>
<dbReference type="PROSITE" id="PS51186">
    <property type="entry name" value="GNAT"/>
    <property type="match status" value="1"/>
</dbReference>
<dbReference type="Gene3D" id="3.40.630.30">
    <property type="match status" value="1"/>
</dbReference>
<dbReference type="EMBL" id="CAEZZR010000139">
    <property type="protein sequence ID" value="CAB4782136.1"/>
    <property type="molecule type" value="Genomic_DNA"/>
</dbReference>
<dbReference type="InterPro" id="IPR000182">
    <property type="entry name" value="GNAT_dom"/>
</dbReference>
<dbReference type="CDD" id="cd04301">
    <property type="entry name" value="NAT_SF"/>
    <property type="match status" value="1"/>
</dbReference>
<dbReference type="EMBL" id="CAFAZX010000057">
    <property type="protein sequence ID" value="CAB4844068.1"/>
    <property type="molecule type" value="Genomic_DNA"/>
</dbReference>
<dbReference type="SUPFAM" id="SSF55729">
    <property type="entry name" value="Acyl-CoA N-acyltransferases (Nat)"/>
    <property type="match status" value="1"/>
</dbReference>
<reference evidence="3" key="1">
    <citation type="submission" date="2020-05" db="EMBL/GenBank/DDBJ databases">
        <authorList>
            <person name="Chiriac C."/>
            <person name="Salcher M."/>
            <person name="Ghai R."/>
            <person name="Kavagutti S V."/>
        </authorList>
    </citation>
    <scope>NUCLEOTIDE SEQUENCE</scope>
</reference>
<name>A0A6J6WF49_9ZZZZ</name>
<sequence>MKETVVVTLLDADDWKRLRDLRLRSLKENPEAFGGVFEIEELIAEDGWRAKFEAVDYLAASIDGFDVGLMSVEVLEGDHGATCWVGGCWTDSNYRGRGVLRAMISYVDSHALEHGWQRQGLGVWADNLTAIAAYESLGFSKTGPMKPSDRHPGKFYLHMIRDAQ</sequence>
<dbReference type="EMBL" id="CAEZWO010000141">
    <property type="protein sequence ID" value="CAB4670127.1"/>
    <property type="molecule type" value="Genomic_DNA"/>
</dbReference>
<feature type="domain" description="N-acetyltransferase" evidence="1">
    <location>
        <begin position="5"/>
        <end position="162"/>
    </location>
</feature>
<evidence type="ECO:0000259" key="1">
    <source>
        <dbReference type="PROSITE" id="PS51186"/>
    </source>
</evidence>
<dbReference type="GO" id="GO:0016747">
    <property type="term" value="F:acyltransferase activity, transferring groups other than amino-acyl groups"/>
    <property type="evidence" value="ECO:0007669"/>
    <property type="project" value="InterPro"/>
</dbReference>
<dbReference type="EMBL" id="CAFBMY010000049">
    <property type="protein sequence ID" value="CAB4922738.1"/>
    <property type="molecule type" value="Genomic_DNA"/>
</dbReference>
<proteinExistence type="predicted"/>
<gene>
    <name evidence="2" type="ORF">UFOPK2254_01219</name>
    <name evidence="3" type="ORF">UFOPK2907_01237</name>
    <name evidence="4" type="ORF">UFOPK3241_00981</name>
    <name evidence="5" type="ORF">UFOPK3707_00435</name>
</gene>